<name>A0ABV9QVS9_9GAMM</name>
<keyword evidence="6" id="KW-1185">Reference proteome</keyword>
<feature type="DNA-binding region" description="OmpR/PhoB-type" evidence="2">
    <location>
        <begin position="3"/>
        <end position="101"/>
    </location>
</feature>
<organism evidence="5 6">
    <name type="scientific">Dokdonella ginsengisoli</name>
    <dbReference type="NCBI Taxonomy" id="363846"/>
    <lineage>
        <taxon>Bacteria</taxon>
        <taxon>Pseudomonadati</taxon>
        <taxon>Pseudomonadota</taxon>
        <taxon>Gammaproteobacteria</taxon>
        <taxon>Lysobacterales</taxon>
        <taxon>Rhodanobacteraceae</taxon>
        <taxon>Dokdonella</taxon>
    </lineage>
</organism>
<dbReference type="SUPFAM" id="SSF46894">
    <property type="entry name" value="C-terminal effector domain of the bipartite response regulators"/>
    <property type="match status" value="1"/>
</dbReference>
<keyword evidence="3" id="KW-1133">Transmembrane helix</keyword>
<gene>
    <name evidence="5" type="ORF">ACFO6Q_14065</name>
</gene>
<dbReference type="InterPro" id="IPR011990">
    <property type="entry name" value="TPR-like_helical_dom_sf"/>
</dbReference>
<dbReference type="SMART" id="SM00862">
    <property type="entry name" value="Trans_reg_C"/>
    <property type="match status" value="1"/>
</dbReference>
<evidence type="ECO:0000259" key="4">
    <source>
        <dbReference type="PROSITE" id="PS51755"/>
    </source>
</evidence>
<feature type="transmembrane region" description="Helical" evidence="3">
    <location>
        <begin position="149"/>
        <end position="166"/>
    </location>
</feature>
<dbReference type="Gene3D" id="1.25.40.10">
    <property type="entry name" value="Tetratricopeptide repeat domain"/>
    <property type="match status" value="1"/>
</dbReference>
<dbReference type="Proteomes" id="UP001595886">
    <property type="component" value="Unassembled WGS sequence"/>
</dbReference>
<dbReference type="EMBL" id="JBHSHD010000010">
    <property type="protein sequence ID" value="MFC4821455.1"/>
    <property type="molecule type" value="Genomic_DNA"/>
</dbReference>
<sequence length="791" mass="82984">MARPVYRFGEFRVDPVARELWRGDQLVALPPHVFDCLAYLIARHDRAVGRDELVAAVWGRTEVSDTLLGQTVLRIRRELGDDGKDPHVLRTIPRFGYRWVAPLRMAEDDADAAIAAPACTLEPAEAVEVDDPPAPAPPPRRTRPLARPALAAVLAALVAVVAVALVQRGRHSAPPAAMPAAPAETAAVMPAAVEPGAEWAWMRLGVMDVVATRLRGSGLPTVPSENVIALLNAPPAHRAGSLREAAAFRLQVSPRVSRRGDAWEVSLDADDGAGQRFSAQARARDATEAAREAADRLLVALGRSSPPRKGEPAPQSELLQRIDAAILADDPDTARGLIEQASVDRHSPELQLRLAKIDFRAGHVDAAQKRLEGLLADAPASTAPVLRASILNGLGAVAIRSDRPQQAEQAFAQAGALLAGQAEPEQLGQAYLGRAGAAAMQRRFEDASADYARARVAFREANDARALIRVDANEGFLDLDRGRPAQALPQLAAAADGFARWGALNEAVFAHIGQISSRLALLEGAAASATADAAAALAERVGNVSTKDSLTIARARALSAVGRLGEARASLQRLREANPDPADVTAAAAAVPLARIELDGGNDARAAELAASAVAVLTDAGYAGLRADAWLTQVRALARTNDRAGAAAQAAAFQAWAAQTGGRAPTLAQLARADVAWRFVESGWRGEFDAARTLADAGGVPADVAQVAIDHAGALIAVGELDAAEVEVGRIARWSGQDFACAVLEARFYAARGRDAARQTALARARELAGERPIPAEATAVAVSAREASAH</sequence>
<evidence type="ECO:0000313" key="5">
    <source>
        <dbReference type="EMBL" id="MFC4821455.1"/>
    </source>
</evidence>
<reference evidence="6" key="1">
    <citation type="journal article" date="2019" name="Int. J. Syst. Evol. Microbiol.">
        <title>The Global Catalogue of Microorganisms (GCM) 10K type strain sequencing project: providing services to taxonomists for standard genome sequencing and annotation.</title>
        <authorList>
            <consortium name="The Broad Institute Genomics Platform"/>
            <consortium name="The Broad Institute Genome Sequencing Center for Infectious Disease"/>
            <person name="Wu L."/>
            <person name="Ma J."/>
        </authorList>
    </citation>
    <scope>NUCLEOTIDE SEQUENCE [LARGE SCALE GENOMIC DNA]</scope>
    <source>
        <strain evidence="6">CCUG 30340</strain>
    </source>
</reference>
<protein>
    <submittedName>
        <fullName evidence="5">Winged helix-turn-helix domain-containing protein</fullName>
    </submittedName>
</protein>
<proteinExistence type="predicted"/>
<evidence type="ECO:0000256" key="2">
    <source>
        <dbReference type="PROSITE-ProRule" id="PRU01091"/>
    </source>
</evidence>
<keyword evidence="3" id="KW-0812">Transmembrane</keyword>
<evidence type="ECO:0000256" key="3">
    <source>
        <dbReference type="SAM" id="Phobius"/>
    </source>
</evidence>
<dbReference type="Gene3D" id="1.10.10.10">
    <property type="entry name" value="Winged helix-like DNA-binding domain superfamily/Winged helix DNA-binding domain"/>
    <property type="match status" value="1"/>
</dbReference>
<dbReference type="CDD" id="cd00383">
    <property type="entry name" value="trans_reg_C"/>
    <property type="match status" value="1"/>
</dbReference>
<dbReference type="SUPFAM" id="SSF48452">
    <property type="entry name" value="TPR-like"/>
    <property type="match status" value="2"/>
</dbReference>
<dbReference type="InterPro" id="IPR036388">
    <property type="entry name" value="WH-like_DNA-bd_sf"/>
</dbReference>
<dbReference type="PROSITE" id="PS51755">
    <property type="entry name" value="OMPR_PHOB"/>
    <property type="match status" value="1"/>
</dbReference>
<dbReference type="RefSeq" id="WP_380021734.1">
    <property type="nucleotide sequence ID" value="NZ_JBHSHD010000010.1"/>
</dbReference>
<dbReference type="InterPro" id="IPR001867">
    <property type="entry name" value="OmpR/PhoB-type_DNA-bd"/>
</dbReference>
<evidence type="ECO:0000313" key="6">
    <source>
        <dbReference type="Proteomes" id="UP001595886"/>
    </source>
</evidence>
<comment type="caution">
    <text evidence="5">The sequence shown here is derived from an EMBL/GenBank/DDBJ whole genome shotgun (WGS) entry which is preliminary data.</text>
</comment>
<feature type="domain" description="OmpR/PhoB-type" evidence="4">
    <location>
        <begin position="3"/>
        <end position="101"/>
    </location>
</feature>
<dbReference type="Pfam" id="PF00486">
    <property type="entry name" value="Trans_reg_C"/>
    <property type="match status" value="1"/>
</dbReference>
<keyword evidence="1 2" id="KW-0238">DNA-binding</keyword>
<dbReference type="Pfam" id="PF14559">
    <property type="entry name" value="TPR_19"/>
    <property type="match status" value="1"/>
</dbReference>
<evidence type="ECO:0000256" key="1">
    <source>
        <dbReference type="ARBA" id="ARBA00023125"/>
    </source>
</evidence>
<keyword evidence="3" id="KW-0472">Membrane</keyword>
<accession>A0ABV9QVS9</accession>
<dbReference type="InterPro" id="IPR016032">
    <property type="entry name" value="Sig_transdc_resp-reg_C-effctor"/>
</dbReference>